<keyword evidence="5 9" id="KW-0812">Transmembrane</keyword>
<dbReference type="AlphaFoldDB" id="A0A414J394"/>
<comment type="similarity">
    <text evidence="8">Belongs to the NhaC Na(+)/H(+) (TC 2.A.35) antiporter family.</text>
</comment>
<evidence type="ECO:0000256" key="3">
    <source>
        <dbReference type="ARBA" id="ARBA00022449"/>
    </source>
</evidence>
<dbReference type="PANTHER" id="PTHR33451:SF3">
    <property type="entry name" value="MALATE-2H(+)_NA(+)-LACTATE ANTIPORTER"/>
    <property type="match status" value="1"/>
</dbReference>
<feature type="transmembrane region" description="Helical" evidence="9">
    <location>
        <begin position="399"/>
        <end position="427"/>
    </location>
</feature>
<feature type="transmembrane region" description="Helical" evidence="9">
    <location>
        <begin position="447"/>
        <end position="465"/>
    </location>
</feature>
<keyword evidence="4" id="KW-1003">Cell membrane</keyword>
<comment type="subcellular location">
    <subcellularLocation>
        <location evidence="1">Cell membrane</location>
        <topology evidence="1">Multi-pass membrane protein</topology>
    </subcellularLocation>
</comment>
<evidence type="ECO:0000313" key="12">
    <source>
        <dbReference type="Proteomes" id="UP000283745"/>
    </source>
</evidence>
<dbReference type="PANTHER" id="PTHR33451">
    <property type="entry name" value="MALATE-2H(+)/NA(+)-LACTATE ANTIPORTER"/>
    <property type="match status" value="1"/>
</dbReference>
<evidence type="ECO:0000256" key="2">
    <source>
        <dbReference type="ARBA" id="ARBA00022448"/>
    </source>
</evidence>
<gene>
    <name evidence="11" type="ORF">DW740_12745</name>
</gene>
<evidence type="ECO:0000259" key="10">
    <source>
        <dbReference type="Pfam" id="PF03553"/>
    </source>
</evidence>
<dbReference type="EMBL" id="QSKF01000010">
    <property type="protein sequence ID" value="RHE38870.1"/>
    <property type="molecule type" value="Genomic_DNA"/>
</dbReference>
<feature type="transmembrane region" description="Helical" evidence="9">
    <location>
        <begin position="354"/>
        <end position="378"/>
    </location>
</feature>
<feature type="transmembrane region" description="Helical" evidence="9">
    <location>
        <begin position="274"/>
        <end position="295"/>
    </location>
</feature>
<reference evidence="11 12" key="1">
    <citation type="submission" date="2018-08" db="EMBL/GenBank/DDBJ databases">
        <title>A genome reference for cultivated species of the human gut microbiota.</title>
        <authorList>
            <person name="Zou Y."/>
            <person name="Xue W."/>
            <person name="Luo G."/>
        </authorList>
    </citation>
    <scope>NUCLEOTIDE SEQUENCE [LARGE SCALE GENOMIC DNA]</scope>
    <source>
        <strain evidence="11 12">AM28-23</strain>
    </source>
</reference>
<sequence>MDENKKLEFRGSSFMALVPFAIFIVITIALSFFNAADTNMMIGAGVIGLLVGMFFAKNLNDYWDIILEGLGSKVAMTAVMLWLVVGIYGNILNRGQIVEGLVWLSVKTHVSGAAFTVAAFIFAAVFAMATGSGFGTISTMSFILYPAGILLGANPAVLAGAILSGAAVGDNIAPVSDTAIIASSSQEYQNREGVADIGSTVKTRAKFVVIAGVISIILFFIFGGAGEATDAEQAEMLLAQYQNPKGLLLLIPTILVIALAIKGINIFAALGTGIITASVIGLAAGLFPASALFSMKDGVISGAIPEGVAGMTTVSIVLILVVAMGNMLVKSGCMEAIVDWMNNTIIKTPRGAEVAIWVLATIFGILIAAINTIANICVAPFVNAVGKKNNLHPYRRTDILATTICSFPFFLPFGGCVLLLLGGISSMMDTYPFLPKLGGADMMFTTFYSWAIWIVMLIACLTGWGRAFEGENGEYIPAKEMKKNK</sequence>
<comment type="caution">
    <text evidence="11">The sequence shown here is derived from an EMBL/GenBank/DDBJ whole genome shotgun (WGS) entry which is preliminary data.</text>
</comment>
<feature type="transmembrane region" description="Helical" evidence="9">
    <location>
        <begin position="142"/>
        <end position="168"/>
    </location>
</feature>
<feature type="domain" description="Na+/H+ antiporter NhaC-like C-terminal" evidence="10">
    <location>
        <begin position="17"/>
        <end position="216"/>
    </location>
</feature>
<feature type="transmembrane region" description="Helical" evidence="9">
    <location>
        <begin position="70"/>
        <end position="91"/>
    </location>
</feature>
<keyword evidence="2" id="KW-0813">Transport</keyword>
<evidence type="ECO:0000256" key="5">
    <source>
        <dbReference type="ARBA" id="ARBA00022692"/>
    </source>
</evidence>
<feature type="transmembrane region" description="Helical" evidence="9">
    <location>
        <begin position="307"/>
        <end position="329"/>
    </location>
</feature>
<dbReference type="GO" id="GO:0005886">
    <property type="term" value="C:plasma membrane"/>
    <property type="evidence" value="ECO:0007669"/>
    <property type="project" value="UniProtKB-SubCell"/>
</dbReference>
<evidence type="ECO:0000256" key="7">
    <source>
        <dbReference type="ARBA" id="ARBA00023136"/>
    </source>
</evidence>
<keyword evidence="7 9" id="KW-0472">Membrane</keyword>
<evidence type="ECO:0000313" key="11">
    <source>
        <dbReference type="EMBL" id="RHE38870.1"/>
    </source>
</evidence>
<keyword evidence="3" id="KW-0050">Antiport</keyword>
<feature type="transmembrane region" description="Helical" evidence="9">
    <location>
        <begin position="39"/>
        <end position="58"/>
    </location>
</feature>
<proteinExistence type="inferred from homology"/>
<organism evidence="11 12">
    <name type="scientific">Blautia obeum</name>
    <dbReference type="NCBI Taxonomy" id="40520"/>
    <lineage>
        <taxon>Bacteria</taxon>
        <taxon>Bacillati</taxon>
        <taxon>Bacillota</taxon>
        <taxon>Clostridia</taxon>
        <taxon>Lachnospirales</taxon>
        <taxon>Lachnospiraceae</taxon>
        <taxon>Blautia</taxon>
    </lineage>
</organism>
<evidence type="ECO:0000256" key="4">
    <source>
        <dbReference type="ARBA" id="ARBA00022475"/>
    </source>
</evidence>
<feature type="transmembrane region" description="Helical" evidence="9">
    <location>
        <begin position="207"/>
        <end position="226"/>
    </location>
</feature>
<dbReference type="Proteomes" id="UP000283745">
    <property type="component" value="Unassembled WGS sequence"/>
</dbReference>
<dbReference type="InterPro" id="IPR018461">
    <property type="entry name" value="Na/H_Antiport_NhaC-like_C"/>
</dbReference>
<name>A0A414J394_9FIRM</name>
<feature type="transmembrane region" description="Helical" evidence="9">
    <location>
        <begin position="111"/>
        <end position="130"/>
    </location>
</feature>
<accession>A0A414J394</accession>
<evidence type="ECO:0000256" key="6">
    <source>
        <dbReference type="ARBA" id="ARBA00022989"/>
    </source>
</evidence>
<evidence type="ECO:0000256" key="9">
    <source>
        <dbReference type="SAM" id="Phobius"/>
    </source>
</evidence>
<evidence type="ECO:0000256" key="1">
    <source>
        <dbReference type="ARBA" id="ARBA00004651"/>
    </source>
</evidence>
<protein>
    <submittedName>
        <fullName evidence="11">Sodium:proton antiporter</fullName>
    </submittedName>
</protein>
<dbReference type="RefSeq" id="WP_118050548.1">
    <property type="nucleotide sequence ID" value="NZ_CABJFK010000010.1"/>
</dbReference>
<dbReference type="GO" id="GO:0015297">
    <property type="term" value="F:antiporter activity"/>
    <property type="evidence" value="ECO:0007669"/>
    <property type="project" value="UniProtKB-KW"/>
</dbReference>
<keyword evidence="6 9" id="KW-1133">Transmembrane helix</keyword>
<dbReference type="Pfam" id="PF03553">
    <property type="entry name" value="Na_H_antiporter"/>
    <property type="match status" value="1"/>
</dbReference>
<evidence type="ECO:0000256" key="8">
    <source>
        <dbReference type="ARBA" id="ARBA00038435"/>
    </source>
</evidence>
<feature type="transmembrane region" description="Helical" evidence="9">
    <location>
        <begin position="247"/>
        <end position="268"/>
    </location>
</feature>
<dbReference type="InterPro" id="IPR052180">
    <property type="entry name" value="NhaC_Na-H+_Antiporter"/>
</dbReference>
<feature type="transmembrane region" description="Helical" evidence="9">
    <location>
        <begin position="12"/>
        <end position="33"/>
    </location>
</feature>